<evidence type="ECO:0000313" key="2">
    <source>
        <dbReference type="Proteomes" id="UP000188605"/>
    </source>
</evidence>
<proteinExistence type="predicted"/>
<gene>
    <name evidence="1" type="ORF">AN396_06700</name>
</gene>
<sequence length="200" mass="23083">MKKNILTGSLIVIIAIMSVLLSLLYVQNKSMNEELSRDNLGNWTTMFHMTNKIENNVKTIEDIKTFALYQNTIIHTISDELTPAFQNNELANSFAFLSALYDPLMQDLSYNEKNKDVDDEILSDGFELYIEMNADLKKLCEFVISSAENNPNSLLNPDSHIHKEIQSKIDDYCIKYDERMTNFFNQINSSLHKINTVQKK</sequence>
<name>A0ACC8XBQ7_9FIRM</name>
<dbReference type="EMBL" id="LJDB01000057">
    <property type="protein sequence ID" value="ONI40033.1"/>
    <property type="molecule type" value="Genomic_DNA"/>
</dbReference>
<protein>
    <submittedName>
        <fullName evidence="1">Uncharacterized protein</fullName>
    </submittedName>
</protein>
<evidence type="ECO:0000313" key="1">
    <source>
        <dbReference type="EMBL" id="ONI40033.1"/>
    </source>
</evidence>
<comment type="caution">
    <text evidence="1">The sequence shown here is derived from an EMBL/GenBank/DDBJ whole genome shotgun (WGS) entry which is preliminary data.</text>
</comment>
<keyword evidence="2" id="KW-1185">Reference proteome</keyword>
<dbReference type="Proteomes" id="UP000188605">
    <property type="component" value="Unassembled WGS sequence"/>
</dbReference>
<organism evidence="1 2">
    <name type="scientific">Candidatus Epulonipiscium fishelsonii</name>
    <dbReference type="NCBI Taxonomy" id="77094"/>
    <lineage>
        <taxon>Bacteria</taxon>
        <taxon>Bacillati</taxon>
        <taxon>Bacillota</taxon>
        <taxon>Clostridia</taxon>
        <taxon>Lachnospirales</taxon>
        <taxon>Lachnospiraceae</taxon>
        <taxon>Candidatus Epulonipiscium</taxon>
    </lineage>
</organism>
<reference evidence="1" key="1">
    <citation type="submission" date="2016-08" db="EMBL/GenBank/DDBJ databases">
        <authorList>
            <person name="Ngugi D.K."/>
            <person name="Miyake S."/>
            <person name="Stingl U."/>
        </authorList>
    </citation>
    <scope>NUCLEOTIDE SEQUENCE</scope>
    <source>
        <strain evidence="1">SCG-B11WGA-EpuloA1</strain>
    </source>
</reference>
<accession>A0ACC8XBQ7</accession>